<evidence type="ECO:0000313" key="3">
    <source>
        <dbReference type="EMBL" id="EEC18228.1"/>
    </source>
</evidence>
<comment type="similarity">
    <text evidence="1">Belongs to the selenium-binding protein family.</text>
</comment>
<dbReference type="EMBL" id="ABJB011042268">
    <property type="status" value="NOT_ANNOTATED_CDS"/>
    <property type="molecule type" value="Genomic_DNA"/>
</dbReference>
<dbReference type="PaxDb" id="6945-B7QHA6"/>
<dbReference type="OrthoDB" id="10252446at2759"/>
<dbReference type="InParanoid" id="B7QHA6"/>
<dbReference type="EMBL" id="ABJB010611436">
    <property type="status" value="NOT_ANNOTATED_CDS"/>
    <property type="molecule type" value="Genomic_DNA"/>
</dbReference>
<proteinExistence type="inferred from homology"/>
<dbReference type="Proteomes" id="UP000001555">
    <property type="component" value="Unassembled WGS sequence"/>
</dbReference>
<sequence>MGETSEECLWFHQGCFTLQVIYRLPMPHKGDELHHMNWNTCSSCLGCPNKRRDKLILPALNSDRVYVVDLKDDLRKPKLKKVRAFFFFSDVLGGAGECPTRNKRR</sequence>
<dbReference type="PANTHER" id="PTHR23300:SF0">
    <property type="entry name" value="METHANETHIOL OXIDASE"/>
    <property type="match status" value="1"/>
</dbReference>
<dbReference type="VEuPathDB" id="VectorBase:ISCW013890"/>
<evidence type="ECO:0000313" key="4">
    <source>
        <dbReference type="EnsemblMetazoa" id="ISCW013890-PA"/>
    </source>
</evidence>
<dbReference type="STRING" id="6945.B7QHA6"/>
<dbReference type="EMBL" id="DS938485">
    <property type="protein sequence ID" value="EEC18228.1"/>
    <property type="molecule type" value="Genomic_DNA"/>
</dbReference>
<accession>B7QHA6</accession>
<dbReference type="VEuPathDB" id="VectorBase:ISCI013890"/>
<reference evidence="3 5" key="1">
    <citation type="submission" date="2008-03" db="EMBL/GenBank/DDBJ databases">
        <title>Annotation of Ixodes scapularis.</title>
        <authorList>
            <consortium name="Ixodes scapularis Genome Project Consortium"/>
            <person name="Caler E."/>
            <person name="Hannick L.I."/>
            <person name="Bidwell S."/>
            <person name="Joardar V."/>
            <person name="Thiagarajan M."/>
            <person name="Amedeo P."/>
            <person name="Galinsky K.J."/>
            <person name="Schobel S."/>
            <person name="Inman J."/>
            <person name="Hostetler J."/>
            <person name="Miller J."/>
            <person name="Hammond M."/>
            <person name="Megy K."/>
            <person name="Lawson D."/>
            <person name="Kodira C."/>
            <person name="Sutton G."/>
            <person name="Meyer J."/>
            <person name="Hill C.A."/>
            <person name="Birren B."/>
            <person name="Nene V."/>
            <person name="Collins F."/>
            <person name="Alarcon-Chaidez F."/>
            <person name="Wikel S."/>
            <person name="Strausberg R."/>
        </authorList>
    </citation>
    <scope>NUCLEOTIDE SEQUENCE [LARGE SCALE GENOMIC DNA]</scope>
    <source>
        <strain evidence="5">Wikel</strain>
        <strain evidence="3">Wikel colony</strain>
    </source>
</reference>
<dbReference type="InterPro" id="IPR008826">
    <property type="entry name" value="Se-bd"/>
</dbReference>
<protein>
    <submittedName>
        <fullName evidence="3 4">Selenium-binding protein, putative</fullName>
    </submittedName>
</protein>
<name>B7QHA6_IXOSC</name>
<evidence type="ECO:0000256" key="1">
    <source>
        <dbReference type="ARBA" id="ARBA00005606"/>
    </source>
</evidence>
<dbReference type="GO" id="GO:0008430">
    <property type="term" value="F:selenium binding"/>
    <property type="evidence" value="ECO:0007669"/>
    <property type="project" value="InterPro"/>
</dbReference>
<keyword evidence="2" id="KW-0711">Selenium</keyword>
<dbReference type="Pfam" id="PF05694">
    <property type="entry name" value="SBP56"/>
    <property type="match status" value="1"/>
</dbReference>
<gene>
    <name evidence="3" type="ORF">IscW_ISCW013890</name>
</gene>
<keyword evidence="5" id="KW-1185">Reference proteome</keyword>
<evidence type="ECO:0000313" key="5">
    <source>
        <dbReference type="Proteomes" id="UP000001555"/>
    </source>
</evidence>
<dbReference type="EnsemblMetazoa" id="ISCW013890-RA">
    <property type="protein sequence ID" value="ISCW013890-PA"/>
    <property type="gene ID" value="ISCW013890"/>
</dbReference>
<organism>
    <name type="scientific">Ixodes scapularis</name>
    <name type="common">Black-legged tick</name>
    <name type="synonym">Deer tick</name>
    <dbReference type="NCBI Taxonomy" id="6945"/>
    <lineage>
        <taxon>Eukaryota</taxon>
        <taxon>Metazoa</taxon>
        <taxon>Ecdysozoa</taxon>
        <taxon>Arthropoda</taxon>
        <taxon>Chelicerata</taxon>
        <taxon>Arachnida</taxon>
        <taxon>Acari</taxon>
        <taxon>Parasitiformes</taxon>
        <taxon>Ixodida</taxon>
        <taxon>Ixodoidea</taxon>
        <taxon>Ixodidae</taxon>
        <taxon>Ixodinae</taxon>
        <taxon>Ixodes</taxon>
    </lineage>
</organism>
<evidence type="ECO:0000256" key="2">
    <source>
        <dbReference type="ARBA" id="ARBA00023266"/>
    </source>
</evidence>
<dbReference type="AlphaFoldDB" id="B7QHA6"/>
<reference evidence="4" key="2">
    <citation type="submission" date="2020-05" db="UniProtKB">
        <authorList>
            <consortium name="EnsemblMetazoa"/>
        </authorList>
    </citation>
    <scope>IDENTIFICATION</scope>
    <source>
        <strain evidence="4">wikel</strain>
    </source>
</reference>
<dbReference type="HOGENOM" id="CLU_2239542_0_0_1"/>
<dbReference type="PANTHER" id="PTHR23300">
    <property type="entry name" value="METHANETHIOL OXIDASE"/>
    <property type="match status" value="1"/>
</dbReference>
<dbReference type="VEuPathDB" id="VectorBase:ISCP_034508"/>